<reference evidence="1" key="1">
    <citation type="journal article" date="2020" name="Nature">
        <title>Giant virus diversity and host interactions through global metagenomics.</title>
        <authorList>
            <person name="Schulz F."/>
            <person name="Roux S."/>
            <person name="Paez-Espino D."/>
            <person name="Jungbluth S."/>
            <person name="Walsh D.A."/>
            <person name="Denef V.J."/>
            <person name="McMahon K.D."/>
            <person name="Konstantinidis K.T."/>
            <person name="Eloe-Fadrosh E.A."/>
            <person name="Kyrpides N.C."/>
            <person name="Woyke T."/>
        </authorList>
    </citation>
    <scope>NUCLEOTIDE SEQUENCE</scope>
    <source>
        <strain evidence="1">GVMAG-M-3300021375-17</strain>
    </source>
</reference>
<organism evidence="1">
    <name type="scientific">viral metagenome</name>
    <dbReference type="NCBI Taxonomy" id="1070528"/>
    <lineage>
        <taxon>unclassified sequences</taxon>
        <taxon>metagenomes</taxon>
        <taxon>organismal metagenomes</taxon>
    </lineage>
</organism>
<dbReference type="EMBL" id="MN739452">
    <property type="protein sequence ID" value="QHT05299.1"/>
    <property type="molecule type" value="Genomic_DNA"/>
</dbReference>
<dbReference type="AlphaFoldDB" id="A0A6C0CNM0"/>
<proteinExistence type="predicted"/>
<name>A0A6C0CNM0_9ZZZZ</name>
<accession>A0A6C0CNM0</accession>
<sequence length="284" mass="32823">MYWTQSLVGIQPWNLDQLKPYMFSVDIKDNIIDNNPKIVEENNDDIGVFDTEANQMDMPEVSQKIVDPVKECNVYDRIKSNTISVGKCVDSLFWTLFLAKHGYSEYKRIGLHNGKAENKEKQDIGDHFLKEGAKSLSSILNHKLTKTGSMKIIEDLLTFPKTPYSSLYAFAFYYEMNIYLVDVNKKIYIEFTHQTKSVQNIILYKNPNKGQPTYFIDLNESVYNMNYISIQYVRLVNESKPLMAASHYKVADLENLASILGIKIDGKIKKAELYEKIALHCVWE</sequence>
<protein>
    <submittedName>
        <fullName evidence="1">Uncharacterized protein</fullName>
    </submittedName>
</protein>
<evidence type="ECO:0000313" key="1">
    <source>
        <dbReference type="EMBL" id="QHT05299.1"/>
    </source>
</evidence>